<keyword evidence="1" id="KW-0175">Coiled coil</keyword>
<organism evidence="2 3">
    <name type="scientific">Cohnella zeiphila</name>
    <dbReference type="NCBI Taxonomy" id="2761120"/>
    <lineage>
        <taxon>Bacteria</taxon>
        <taxon>Bacillati</taxon>
        <taxon>Bacillota</taxon>
        <taxon>Bacilli</taxon>
        <taxon>Bacillales</taxon>
        <taxon>Paenibacillaceae</taxon>
        <taxon>Cohnella</taxon>
    </lineage>
</organism>
<feature type="coiled-coil region" evidence="1">
    <location>
        <begin position="207"/>
        <end position="234"/>
    </location>
</feature>
<dbReference type="RefSeq" id="WP_185127725.1">
    <property type="nucleotide sequence ID" value="NZ_JACJVO010000005.1"/>
</dbReference>
<gene>
    <name evidence="2" type="ORF">H7C18_03995</name>
</gene>
<evidence type="ECO:0000256" key="1">
    <source>
        <dbReference type="SAM" id="Coils"/>
    </source>
</evidence>
<name>A0A7X0SJW6_9BACL</name>
<accession>A0A7X0SJW6</accession>
<evidence type="ECO:0000313" key="2">
    <source>
        <dbReference type="EMBL" id="MBB6730050.1"/>
    </source>
</evidence>
<evidence type="ECO:0000313" key="3">
    <source>
        <dbReference type="Proteomes" id="UP000564644"/>
    </source>
</evidence>
<comment type="caution">
    <text evidence="2">The sequence shown here is derived from an EMBL/GenBank/DDBJ whole genome shotgun (WGS) entry which is preliminary data.</text>
</comment>
<dbReference type="EMBL" id="JACJVO010000005">
    <property type="protein sequence ID" value="MBB6730050.1"/>
    <property type="molecule type" value="Genomic_DNA"/>
</dbReference>
<dbReference type="Proteomes" id="UP000564644">
    <property type="component" value="Unassembled WGS sequence"/>
</dbReference>
<protein>
    <submittedName>
        <fullName evidence="2">Uncharacterized protein</fullName>
    </submittedName>
</protein>
<dbReference type="AlphaFoldDB" id="A0A7X0SJW6"/>
<sequence>MRDGIRRRLVDAIPGIGGRVLESHDDGTATDKPYLVLIQGEDEGLNGWAGFGRIFEVWPYQSVASGFASVDQLGEAVVQALDGHTLTDDATGEVFTCRYHGTVGSDRTDEERDALTRGLRFLVAAVDPAEQTDAASADEWLEALAVWTQAALGTDPDWSVYCGKWPQDYRLPAVLWRVSAMETADGNAASVRVRKMVFGHVLGRTPNEQMNAAAQIAERLKQDAKIALNAENRQYVTVRECAVMAEADALRTGQLMVTLTRRTVRPEAVSSGEAPLMKEVVYHQTMGG</sequence>
<keyword evidence="3" id="KW-1185">Reference proteome</keyword>
<reference evidence="2 3" key="1">
    <citation type="submission" date="2020-08" db="EMBL/GenBank/DDBJ databases">
        <title>Cohnella phylogeny.</title>
        <authorList>
            <person name="Dunlap C."/>
        </authorList>
    </citation>
    <scope>NUCLEOTIDE SEQUENCE [LARGE SCALE GENOMIC DNA]</scope>
    <source>
        <strain evidence="2 3">CBP 2801</strain>
    </source>
</reference>
<proteinExistence type="predicted"/>